<sequence>MAALPTSEPIVDQEIKILKNYENIIKKLRADYETDYKKISVGLNRMSIDSSDLEHQIQTSNTSSPGEKKTQIDTFREAKKLRNNRAKEILIQLYDLDKRLDSLPKEVPHILDDIEMINNDAIKSIAKIPKDVLSAETVADRMKLIEDERIRRLEKYNINDLITRIGPIIPIYVEEQGTLSKKIQEFLGSLAGGRKDNDANYYYVKYMKYKMKYMNRINKNK</sequence>
<dbReference type="EMBL" id="MK072313">
    <property type="protein sequence ID" value="AYV81868.1"/>
    <property type="molecule type" value="Genomic_DNA"/>
</dbReference>
<reference evidence="3" key="1">
    <citation type="submission" date="2018-10" db="EMBL/GenBank/DDBJ databases">
        <title>Hidden diversity of soil giant viruses.</title>
        <authorList>
            <person name="Schulz F."/>
            <person name="Alteio L."/>
            <person name="Goudeau D."/>
            <person name="Ryan E.M."/>
            <person name="Malmstrom R.R."/>
            <person name="Blanchard J."/>
            <person name="Woyke T."/>
        </authorList>
    </citation>
    <scope>NUCLEOTIDE SEQUENCE</scope>
    <source>
        <strain evidence="3">HAV1</strain>
    </source>
</reference>
<evidence type="ECO:0000313" key="3">
    <source>
        <dbReference type="EMBL" id="AYV81868.1"/>
    </source>
</evidence>
<evidence type="ECO:0000256" key="2">
    <source>
        <dbReference type="SAM" id="MobiDB-lite"/>
    </source>
</evidence>
<feature type="region of interest" description="Disordered" evidence="2">
    <location>
        <begin position="52"/>
        <end position="71"/>
    </location>
</feature>
<protein>
    <submittedName>
        <fullName evidence="3">Uncharacterized protein</fullName>
    </submittedName>
</protein>
<accession>A0A3G5A3R3</accession>
<organism evidence="3">
    <name type="scientific">Harvfovirus sp</name>
    <dbReference type="NCBI Taxonomy" id="2487768"/>
    <lineage>
        <taxon>Viruses</taxon>
        <taxon>Varidnaviria</taxon>
        <taxon>Bamfordvirae</taxon>
        <taxon>Nucleocytoviricota</taxon>
        <taxon>Megaviricetes</taxon>
        <taxon>Imitervirales</taxon>
        <taxon>Mimiviridae</taxon>
        <taxon>Klosneuvirinae</taxon>
    </lineage>
</organism>
<name>A0A3G5A3R3_9VIRU</name>
<keyword evidence="1" id="KW-0175">Coiled coil</keyword>
<feature type="compositionally biased region" description="Polar residues" evidence="2">
    <location>
        <begin position="56"/>
        <end position="65"/>
    </location>
</feature>
<proteinExistence type="predicted"/>
<feature type="coiled-coil region" evidence="1">
    <location>
        <begin position="11"/>
        <end position="38"/>
    </location>
</feature>
<gene>
    <name evidence="3" type="ORF">Harvfovirus71_3</name>
</gene>
<evidence type="ECO:0000256" key="1">
    <source>
        <dbReference type="SAM" id="Coils"/>
    </source>
</evidence>